<feature type="compositionally biased region" description="Polar residues" evidence="1">
    <location>
        <begin position="139"/>
        <end position="149"/>
    </location>
</feature>
<comment type="caution">
    <text evidence="2">The sequence shown here is derived from an EMBL/GenBank/DDBJ whole genome shotgun (WGS) entry which is preliminary data.</text>
</comment>
<dbReference type="EMBL" id="BKCJ010001877">
    <property type="protein sequence ID" value="GEU44666.1"/>
    <property type="molecule type" value="Genomic_DNA"/>
</dbReference>
<reference evidence="2" key="1">
    <citation type="journal article" date="2019" name="Sci. Rep.">
        <title>Draft genome of Tanacetum cinerariifolium, the natural source of mosquito coil.</title>
        <authorList>
            <person name="Yamashiro T."/>
            <person name="Shiraishi A."/>
            <person name="Satake H."/>
            <person name="Nakayama K."/>
        </authorList>
    </citation>
    <scope>NUCLEOTIDE SEQUENCE</scope>
</reference>
<protein>
    <submittedName>
        <fullName evidence="2">Callose synthase 3</fullName>
    </submittedName>
</protein>
<proteinExistence type="predicted"/>
<name>A0A6L2K5L9_TANCI</name>
<dbReference type="AlphaFoldDB" id="A0A6L2K5L9"/>
<organism evidence="2">
    <name type="scientific">Tanacetum cinerariifolium</name>
    <name type="common">Dalmatian daisy</name>
    <name type="synonym">Chrysanthemum cinerariifolium</name>
    <dbReference type="NCBI Taxonomy" id="118510"/>
    <lineage>
        <taxon>Eukaryota</taxon>
        <taxon>Viridiplantae</taxon>
        <taxon>Streptophyta</taxon>
        <taxon>Embryophyta</taxon>
        <taxon>Tracheophyta</taxon>
        <taxon>Spermatophyta</taxon>
        <taxon>Magnoliopsida</taxon>
        <taxon>eudicotyledons</taxon>
        <taxon>Gunneridae</taxon>
        <taxon>Pentapetalae</taxon>
        <taxon>asterids</taxon>
        <taxon>campanulids</taxon>
        <taxon>Asterales</taxon>
        <taxon>Asteraceae</taxon>
        <taxon>Asteroideae</taxon>
        <taxon>Anthemideae</taxon>
        <taxon>Anthemidinae</taxon>
        <taxon>Tanacetum</taxon>
    </lineage>
</organism>
<evidence type="ECO:0000313" key="2">
    <source>
        <dbReference type="EMBL" id="GEU44666.1"/>
    </source>
</evidence>
<sequence length="269" mass="30570">MIFGFQKANVANQREHLILLLENAYARQTPKPNQKSSLAAGRFKSGLSSITLIVSRGSFLQCGILIWLLNYSLLLTSNAMPNNNEDSWISARISNLLLKILLILLLVDGAVKKLKEPLDEPEREIDRRRRAGRNIFKNEASSSANSRSKPTPPPREHSSPNSDGFQNPIVLPVEQTRNIVDLCDIWLIQGVWKAKEWLDKTPPTQITMWEQLVSRFLDYFFPNDNILPWGNIRQKAEGEEGPEWVVMSKVEDNISNFMLEKNLYGKGLG</sequence>
<gene>
    <name evidence="2" type="ORF">Tci_016644</name>
</gene>
<accession>A0A6L2K5L9</accession>
<feature type="region of interest" description="Disordered" evidence="1">
    <location>
        <begin position="136"/>
        <end position="167"/>
    </location>
</feature>
<evidence type="ECO:0000256" key="1">
    <source>
        <dbReference type="SAM" id="MobiDB-lite"/>
    </source>
</evidence>